<dbReference type="PANTHER" id="PTHR43401:SF2">
    <property type="entry name" value="L-THREONINE 3-DEHYDROGENASE"/>
    <property type="match status" value="1"/>
</dbReference>
<name>W4LQR0_9BACT</name>
<evidence type="ECO:0000313" key="5">
    <source>
        <dbReference type="Proteomes" id="UP000019140"/>
    </source>
</evidence>
<evidence type="ECO:0000313" key="4">
    <source>
        <dbReference type="EMBL" id="ETX00394.1"/>
    </source>
</evidence>
<dbReference type="InterPro" id="IPR050129">
    <property type="entry name" value="Zn_alcohol_dh"/>
</dbReference>
<protein>
    <recommendedName>
        <fullName evidence="6">Enoyl reductase (ER) domain-containing protein</fullName>
    </recommendedName>
</protein>
<dbReference type="Proteomes" id="UP000019140">
    <property type="component" value="Unassembled WGS sequence"/>
</dbReference>
<accession>W4LQR0</accession>
<proteinExistence type="predicted"/>
<dbReference type="InterPro" id="IPR013149">
    <property type="entry name" value="ADH-like_C"/>
</dbReference>
<reference evidence="4 5" key="1">
    <citation type="journal article" date="2014" name="Nature">
        <title>An environmental bacterial taxon with a large and distinct metabolic repertoire.</title>
        <authorList>
            <person name="Wilson M.C."/>
            <person name="Mori T."/>
            <person name="Ruckert C."/>
            <person name="Uria A.R."/>
            <person name="Helf M.J."/>
            <person name="Takada K."/>
            <person name="Gernert C."/>
            <person name="Steffens U.A."/>
            <person name="Heycke N."/>
            <person name="Schmitt S."/>
            <person name="Rinke C."/>
            <person name="Helfrich E.J."/>
            <person name="Brachmann A.O."/>
            <person name="Gurgui C."/>
            <person name="Wakimoto T."/>
            <person name="Kracht M."/>
            <person name="Crusemann M."/>
            <person name="Hentschel U."/>
            <person name="Abe I."/>
            <person name="Matsunaga S."/>
            <person name="Kalinowski J."/>
            <person name="Takeyama H."/>
            <person name="Piel J."/>
        </authorList>
    </citation>
    <scope>NUCLEOTIDE SEQUENCE [LARGE SCALE GENOMIC DNA]</scope>
    <source>
        <strain evidence="5">TSY2</strain>
    </source>
</reference>
<dbReference type="InterPro" id="IPR011032">
    <property type="entry name" value="GroES-like_sf"/>
</dbReference>
<dbReference type="Pfam" id="PF08240">
    <property type="entry name" value="ADH_N"/>
    <property type="match status" value="1"/>
</dbReference>
<gene>
    <name evidence="4" type="ORF">ETSY2_39180</name>
</gene>
<dbReference type="AlphaFoldDB" id="W4LQR0"/>
<dbReference type="HOGENOM" id="CLU_026673_11_0_7"/>
<dbReference type="InterPro" id="IPR013154">
    <property type="entry name" value="ADH-like_N"/>
</dbReference>
<dbReference type="InterPro" id="IPR036291">
    <property type="entry name" value="NAD(P)-bd_dom_sf"/>
</dbReference>
<keyword evidence="5" id="KW-1185">Reference proteome</keyword>
<comment type="caution">
    <text evidence="4">The sequence shown here is derived from an EMBL/GenBank/DDBJ whole genome shotgun (WGS) entry which is preliminary data.</text>
</comment>
<feature type="domain" description="Alcohol dehydrogenase-like C-terminal" evidence="2">
    <location>
        <begin position="190"/>
        <end position="303"/>
    </location>
</feature>
<dbReference type="EMBL" id="AZHX01001733">
    <property type="protein sequence ID" value="ETX00394.1"/>
    <property type="molecule type" value="Genomic_DNA"/>
</dbReference>
<evidence type="ECO:0000259" key="2">
    <source>
        <dbReference type="Pfam" id="PF00107"/>
    </source>
</evidence>
<keyword evidence="1" id="KW-0560">Oxidoreductase</keyword>
<evidence type="ECO:0000259" key="3">
    <source>
        <dbReference type="Pfam" id="PF08240"/>
    </source>
</evidence>
<organism evidence="4 5">
    <name type="scientific">Candidatus Entotheonella gemina</name>
    <dbReference type="NCBI Taxonomy" id="1429439"/>
    <lineage>
        <taxon>Bacteria</taxon>
        <taxon>Pseudomonadati</taxon>
        <taxon>Nitrospinota/Tectimicrobiota group</taxon>
        <taxon>Candidatus Tectimicrobiota</taxon>
        <taxon>Candidatus Entotheonellia</taxon>
        <taxon>Candidatus Entotheonellales</taxon>
        <taxon>Candidatus Entotheonellaceae</taxon>
        <taxon>Candidatus Entotheonella</taxon>
    </lineage>
</organism>
<sequence>MKAAVTTGKLREIRMEDVPTPEVGPGMLLLKTASCSVCGTDLEYLDNTLAYREGGALHAGAILGHEFCAEVVEVGDGVTDWEAGDRATTSGFRGICGECYFCRRRLFSLCLGKEHERSIYTQIPQGGYGNRSGAMAEYIVRGPHQLLKLPDHVSSTEGALVEPLSVGVGAVEAAGIRPGDTAVVIGAGKIGLGTMRVAKVAGASQVIAVDLHANRLQTALQMGADVVLNPKEVDLIPEVVRLTRAGPDVVIICVRDGEVLNTAVDMVRRGGKIVIVGQIPPTEVNPGMWIVKQLRFEAVLGRTPMITALNLIARGAFVDSYASSSRC</sequence>
<evidence type="ECO:0000256" key="1">
    <source>
        <dbReference type="ARBA" id="ARBA00023002"/>
    </source>
</evidence>
<feature type="domain" description="Alcohol dehydrogenase-like N-terminal" evidence="3">
    <location>
        <begin position="24"/>
        <end position="151"/>
    </location>
</feature>
<dbReference type="GO" id="GO:0016491">
    <property type="term" value="F:oxidoreductase activity"/>
    <property type="evidence" value="ECO:0007669"/>
    <property type="project" value="UniProtKB-KW"/>
</dbReference>
<dbReference type="PANTHER" id="PTHR43401">
    <property type="entry name" value="L-THREONINE 3-DEHYDROGENASE"/>
    <property type="match status" value="1"/>
</dbReference>
<dbReference type="SUPFAM" id="SSF50129">
    <property type="entry name" value="GroES-like"/>
    <property type="match status" value="1"/>
</dbReference>
<evidence type="ECO:0008006" key="6">
    <source>
        <dbReference type="Google" id="ProtNLM"/>
    </source>
</evidence>
<dbReference type="Gene3D" id="3.40.50.720">
    <property type="entry name" value="NAD(P)-binding Rossmann-like Domain"/>
    <property type="match status" value="1"/>
</dbReference>
<dbReference type="SUPFAM" id="SSF51735">
    <property type="entry name" value="NAD(P)-binding Rossmann-fold domains"/>
    <property type="match status" value="1"/>
</dbReference>
<dbReference type="Gene3D" id="3.90.180.10">
    <property type="entry name" value="Medium-chain alcohol dehydrogenases, catalytic domain"/>
    <property type="match status" value="1"/>
</dbReference>
<dbReference type="Pfam" id="PF00107">
    <property type="entry name" value="ADH_zinc_N"/>
    <property type="match status" value="1"/>
</dbReference>